<name>C6LKJ6_9FIRM</name>
<gene>
    <name evidence="1" type="ORF">BRYFOR_09184</name>
</gene>
<organism evidence="1 2">
    <name type="scientific">Marvinbryantia formatexigens DSM 14469</name>
    <dbReference type="NCBI Taxonomy" id="478749"/>
    <lineage>
        <taxon>Bacteria</taxon>
        <taxon>Bacillati</taxon>
        <taxon>Bacillota</taxon>
        <taxon>Clostridia</taxon>
        <taxon>Lachnospirales</taxon>
        <taxon>Lachnospiraceae</taxon>
        <taxon>Marvinbryantia</taxon>
    </lineage>
</organism>
<protein>
    <submittedName>
        <fullName evidence="1">Uncharacterized protein</fullName>
    </submittedName>
</protein>
<comment type="caution">
    <text evidence="1">The sequence shown here is derived from an EMBL/GenBank/DDBJ whole genome shotgun (WGS) entry which is preliminary data.</text>
</comment>
<sequence>MKKGGCVFVCRNPVCRDASPVYHRGCTAEELSGRLPWTVCRRLIIIAEDVYEY</sequence>
<proteinExistence type="predicted"/>
<dbReference type="AlphaFoldDB" id="C6LKJ6"/>
<evidence type="ECO:0000313" key="1">
    <source>
        <dbReference type="EMBL" id="EET58895.1"/>
    </source>
</evidence>
<dbReference type="Proteomes" id="UP000005561">
    <property type="component" value="Unassembled WGS sequence"/>
</dbReference>
<evidence type="ECO:0000313" key="2">
    <source>
        <dbReference type="Proteomes" id="UP000005561"/>
    </source>
</evidence>
<keyword evidence="2" id="KW-1185">Reference proteome</keyword>
<dbReference type="STRING" id="168384.SAMN05660368_03463"/>
<reference evidence="1" key="1">
    <citation type="submission" date="2009-07" db="EMBL/GenBank/DDBJ databases">
        <authorList>
            <person name="Weinstock G."/>
            <person name="Sodergren E."/>
            <person name="Clifton S."/>
            <person name="Fulton L."/>
            <person name="Fulton B."/>
            <person name="Courtney L."/>
            <person name="Fronick C."/>
            <person name="Harrison M."/>
            <person name="Strong C."/>
            <person name="Farmer C."/>
            <person name="Delahaunty K."/>
            <person name="Markovic C."/>
            <person name="Hall O."/>
            <person name="Minx P."/>
            <person name="Tomlinson C."/>
            <person name="Mitreva M."/>
            <person name="Nelson J."/>
            <person name="Hou S."/>
            <person name="Wollam A."/>
            <person name="Pepin K.H."/>
            <person name="Johnson M."/>
            <person name="Bhonagiri V."/>
            <person name="Nash W.E."/>
            <person name="Warren W."/>
            <person name="Chinwalla A."/>
            <person name="Mardis E.R."/>
            <person name="Wilson R.K."/>
        </authorList>
    </citation>
    <scope>NUCLEOTIDE SEQUENCE [LARGE SCALE GENOMIC DNA]</scope>
    <source>
        <strain evidence="1">DSM 14469</strain>
    </source>
</reference>
<dbReference type="EMBL" id="ACCL02000024">
    <property type="protein sequence ID" value="EET58895.1"/>
    <property type="molecule type" value="Genomic_DNA"/>
</dbReference>
<accession>C6LKJ6</accession>